<accession>A0A0N5BSU3</accession>
<proteinExistence type="predicted"/>
<reference evidence="2" key="1">
    <citation type="submission" date="2017-02" db="UniProtKB">
        <authorList>
            <consortium name="WormBaseParasite"/>
        </authorList>
    </citation>
    <scope>IDENTIFICATION</scope>
</reference>
<evidence type="ECO:0000313" key="2">
    <source>
        <dbReference type="WBParaSite" id="SPAL_0000893500.1"/>
    </source>
</evidence>
<dbReference type="Proteomes" id="UP000046392">
    <property type="component" value="Unplaced"/>
</dbReference>
<keyword evidence="1" id="KW-1185">Reference proteome</keyword>
<evidence type="ECO:0000313" key="1">
    <source>
        <dbReference type="Proteomes" id="UP000046392"/>
    </source>
</evidence>
<name>A0A0N5BSU3_STREA</name>
<organism evidence="1 2">
    <name type="scientific">Strongyloides papillosus</name>
    <name type="common">Intestinal threadworm</name>
    <dbReference type="NCBI Taxonomy" id="174720"/>
    <lineage>
        <taxon>Eukaryota</taxon>
        <taxon>Metazoa</taxon>
        <taxon>Ecdysozoa</taxon>
        <taxon>Nematoda</taxon>
        <taxon>Chromadorea</taxon>
        <taxon>Rhabditida</taxon>
        <taxon>Tylenchina</taxon>
        <taxon>Panagrolaimomorpha</taxon>
        <taxon>Strongyloidoidea</taxon>
        <taxon>Strongyloididae</taxon>
        <taxon>Strongyloides</taxon>
    </lineage>
</organism>
<protein>
    <submittedName>
        <fullName evidence="2">DNA-directed RNA polymerase</fullName>
    </submittedName>
</protein>
<sequence length="507" mass="57789">MKMDNLKVNSNDCEGAVNCHTTHNIGCSVDASENIKMVEKNLKNLPSLTEEDEDIVRKSNEAYHLGRCELHGGINGDKVRKSTFESYKNIAENEMELVKERLSNMNTDRRVSLRSLLIETSLKDNVKHSFLLNMLDSQDKSVIEDFMAHFREDFNLAVRVPGNDILLSLPPKGGRNCSCTNCLEGCLPKDCLKMDSRASVPKKEELSLFEKKVQDELEYFVNEIEQRGDSNVAFIDVCNQYLIDKRVTSCLYTMLYNGTNEEYLYCVKMLSKEFNLTWNGCDGLTLSMRDLDFGGEALIEKPCSLAHEKEIEDGLEAVVAGGDILCEDGTTIFYSCKKTLDSNVINTSVEDEKSMSITEMLVNKAGFENGDALEQFICSRIESYIAETGYDRIPVSELDSVINNFFEMHVDPVREFGMGWPEMCQRWVDKKYLYFTKDKTAIMVTDPETPELYLEDRDKIFADNQEDNERIIDELAMHGINLRPYVLFRNGQPHIIIEDASVENKSK</sequence>
<dbReference type="AlphaFoldDB" id="A0A0N5BSU3"/>
<dbReference type="WBParaSite" id="SPAL_0000893500.1">
    <property type="protein sequence ID" value="SPAL_0000893500.1"/>
    <property type="gene ID" value="SPAL_0000893500"/>
</dbReference>